<dbReference type="KEGG" id="alus:STSP2_03200"/>
<feature type="domain" description="Pyridoxamine 5'-phosphate oxidase N-terminal" evidence="2">
    <location>
        <begin position="7"/>
        <end position="118"/>
    </location>
</feature>
<evidence type="ECO:0000313" key="3">
    <source>
        <dbReference type="EMBL" id="AQT69999.1"/>
    </source>
</evidence>
<dbReference type="InterPro" id="IPR011576">
    <property type="entry name" value="Pyridox_Oxase_N"/>
</dbReference>
<dbReference type="Gene3D" id="2.30.110.10">
    <property type="entry name" value="Electron Transport, Fmn-binding Protein, Chain A"/>
    <property type="match status" value="1"/>
</dbReference>
<dbReference type="OrthoDB" id="5396728at2"/>
<dbReference type="EMBL" id="CP019791">
    <property type="protein sequence ID" value="AQT69999.1"/>
    <property type="molecule type" value="Genomic_DNA"/>
</dbReference>
<dbReference type="Proteomes" id="UP000189674">
    <property type="component" value="Chromosome"/>
</dbReference>
<evidence type="ECO:0000259" key="2">
    <source>
        <dbReference type="Pfam" id="PF01243"/>
    </source>
</evidence>
<dbReference type="RefSeq" id="WP_146663632.1">
    <property type="nucleotide sequence ID" value="NZ_CP019791.1"/>
</dbReference>
<protein>
    <submittedName>
        <fullName evidence="3">Pyridoxamine 5'-phosphate oxidase</fullName>
    </submittedName>
</protein>
<dbReference type="AlphaFoldDB" id="A0A1U9NQ17"/>
<evidence type="ECO:0000313" key="4">
    <source>
        <dbReference type="Proteomes" id="UP000189674"/>
    </source>
</evidence>
<evidence type="ECO:0000256" key="1">
    <source>
        <dbReference type="SAM" id="MobiDB-lite"/>
    </source>
</evidence>
<gene>
    <name evidence="3" type="ORF">STSP2_03200</name>
</gene>
<accession>A0A1U9NQ17</accession>
<proteinExistence type="predicted"/>
<dbReference type="InterPro" id="IPR012349">
    <property type="entry name" value="Split_barrel_FMN-bd"/>
</dbReference>
<organism evidence="3 4">
    <name type="scientific">Anaerohalosphaera lusitana</name>
    <dbReference type="NCBI Taxonomy" id="1936003"/>
    <lineage>
        <taxon>Bacteria</taxon>
        <taxon>Pseudomonadati</taxon>
        <taxon>Planctomycetota</taxon>
        <taxon>Phycisphaerae</taxon>
        <taxon>Sedimentisphaerales</taxon>
        <taxon>Anaerohalosphaeraceae</taxon>
        <taxon>Anaerohalosphaera</taxon>
    </lineage>
</organism>
<dbReference type="Pfam" id="PF01243">
    <property type="entry name" value="PNPOx_N"/>
    <property type="match status" value="1"/>
</dbReference>
<feature type="region of interest" description="Disordered" evidence="1">
    <location>
        <begin position="87"/>
        <end position="107"/>
    </location>
</feature>
<reference evidence="4" key="1">
    <citation type="submission" date="2017-02" db="EMBL/GenBank/DDBJ databases">
        <title>Comparative genomics and description of representatives of a novel lineage of planctomycetes thriving in anoxic sediments.</title>
        <authorList>
            <person name="Spring S."/>
            <person name="Bunk B."/>
            <person name="Sproer C."/>
        </authorList>
    </citation>
    <scope>NUCLEOTIDE SEQUENCE [LARGE SCALE GENOMIC DNA]</scope>
    <source>
        <strain evidence="4">ST-NAGAB-D1</strain>
    </source>
</reference>
<sequence>MSLADYFENAQGTGILATTDADGNVDLAVYARPHVENEGTIAFVMADKLSHANLQSNPKAAYMFIEKTDGYQGKRLHLQKIREESDPELVESIRRRKRPDSPDASKSTAVYFKVTKIRPLVGG</sequence>
<dbReference type="STRING" id="1936003.STSP2_03200"/>
<keyword evidence="4" id="KW-1185">Reference proteome</keyword>
<dbReference type="SUPFAM" id="SSF50475">
    <property type="entry name" value="FMN-binding split barrel"/>
    <property type="match status" value="1"/>
</dbReference>
<name>A0A1U9NQ17_9BACT</name>